<dbReference type="Pfam" id="PF05485">
    <property type="entry name" value="THAP"/>
    <property type="match status" value="1"/>
</dbReference>
<evidence type="ECO:0000313" key="6">
    <source>
        <dbReference type="EMBL" id="KAF0712138.1"/>
    </source>
</evidence>
<name>A0A6G0VY12_APHCR</name>
<keyword evidence="2" id="KW-0863">Zinc-finger</keyword>
<evidence type="ECO:0000256" key="4">
    <source>
        <dbReference type="ARBA" id="ARBA00023125"/>
    </source>
</evidence>
<proteinExistence type="predicted"/>
<evidence type="ECO:0000256" key="1">
    <source>
        <dbReference type="ARBA" id="ARBA00022723"/>
    </source>
</evidence>
<dbReference type="GO" id="GO:0008270">
    <property type="term" value="F:zinc ion binding"/>
    <property type="evidence" value="ECO:0007669"/>
    <property type="project" value="UniProtKB-KW"/>
</dbReference>
<keyword evidence="7" id="KW-1185">Reference proteome</keyword>
<comment type="caution">
    <text evidence="6">The sequence shown here is derived from an EMBL/GenBank/DDBJ whole genome shotgun (WGS) entry which is preliminary data.</text>
</comment>
<accession>A0A6G0VY12</accession>
<evidence type="ECO:0000259" key="5">
    <source>
        <dbReference type="Pfam" id="PF05485"/>
    </source>
</evidence>
<evidence type="ECO:0000256" key="2">
    <source>
        <dbReference type="ARBA" id="ARBA00022771"/>
    </source>
</evidence>
<dbReference type="Proteomes" id="UP000478052">
    <property type="component" value="Unassembled WGS sequence"/>
</dbReference>
<sequence>MSNNKKRSGQKMCYVVNCSNTNRTGHKMFNFPNRQHEKELKEKWIKSIKRINDDGTPWIPTALKYKRFCHRSSNVGQSTVPVIEANSNPIDSGFKSFNINKSLTSCGLGTQVSFDVTDIKHFSFECCFLNNNCISTSITTPTNFSCDKFHGYESINSELSLKDLTGTSYAVLFTLVNMLPV</sequence>
<dbReference type="OrthoDB" id="6620488at2759"/>
<dbReference type="InterPro" id="IPR006612">
    <property type="entry name" value="THAP_Znf"/>
</dbReference>
<dbReference type="GO" id="GO:0003677">
    <property type="term" value="F:DNA binding"/>
    <property type="evidence" value="ECO:0007669"/>
    <property type="project" value="UniProtKB-KW"/>
</dbReference>
<evidence type="ECO:0000256" key="3">
    <source>
        <dbReference type="ARBA" id="ARBA00022833"/>
    </source>
</evidence>
<keyword evidence="3" id="KW-0862">Zinc</keyword>
<dbReference type="EMBL" id="VUJU01011044">
    <property type="protein sequence ID" value="KAF0712138.1"/>
    <property type="molecule type" value="Genomic_DNA"/>
</dbReference>
<protein>
    <submittedName>
        <fullName evidence="6">THAP-type domain-containing protein</fullName>
    </submittedName>
</protein>
<gene>
    <name evidence="6" type="ORF">FWK35_00035086</name>
</gene>
<keyword evidence="1" id="KW-0479">Metal-binding</keyword>
<organism evidence="6 7">
    <name type="scientific">Aphis craccivora</name>
    <name type="common">Cowpea aphid</name>
    <dbReference type="NCBI Taxonomy" id="307492"/>
    <lineage>
        <taxon>Eukaryota</taxon>
        <taxon>Metazoa</taxon>
        <taxon>Ecdysozoa</taxon>
        <taxon>Arthropoda</taxon>
        <taxon>Hexapoda</taxon>
        <taxon>Insecta</taxon>
        <taxon>Pterygota</taxon>
        <taxon>Neoptera</taxon>
        <taxon>Paraneoptera</taxon>
        <taxon>Hemiptera</taxon>
        <taxon>Sternorrhyncha</taxon>
        <taxon>Aphidomorpha</taxon>
        <taxon>Aphidoidea</taxon>
        <taxon>Aphididae</taxon>
        <taxon>Aphidini</taxon>
        <taxon>Aphis</taxon>
        <taxon>Aphis</taxon>
    </lineage>
</organism>
<evidence type="ECO:0000313" key="7">
    <source>
        <dbReference type="Proteomes" id="UP000478052"/>
    </source>
</evidence>
<keyword evidence="4" id="KW-0238">DNA-binding</keyword>
<reference evidence="6 7" key="1">
    <citation type="submission" date="2019-08" db="EMBL/GenBank/DDBJ databases">
        <title>Whole genome of Aphis craccivora.</title>
        <authorList>
            <person name="Voronova N.V."/>
            <person name="Shulinski R.S."/>
            <person name="Bandarenka Y.V."/>
            <person name="Zhorov D.G."/>
            <person name="Warner D."/>
        </authorList>
    </citation>
    <scope>NUCLEOTIDE SEQUENCE [LARGE SCALE GENOMIC DNA]</scope>
    <source>
        <strain evidence="6">180601</strain>
        <tissue evidence="6">Whole Body</tissue>
    </source>
</reference>
<dbReference type="AlphaFoldDB" id="A0A6G0VY12"/>
<feature type="domain" description="THAP-type" evidence="5">
    <location>
        <begin position="13"/>
        <end position="70"/>
    </location>
</feature>